<gene>
    <name evidence="3" type="ordered locus">CJJ81176_1630</name>
</gene>
<dbReference type="RefSeq" id="WP_002858971.1">
    <property type="nucleotide sequence ID" value="NC_008787.1"/>
</dbReference>
<dbReference type="GO" id="GO:0016226">
    <property type="term" value="P:iron-sulfur cluster assembly"/>
    <property type="evidence" value="ECO:0007669"/>
    <property type="project" value="InterPro"/>
</dbReference>
<evidence type="ECO:0000313" key="4">
    <source>
        <dbReference type="Proteomes" id="UP000000646"/>
    </source>
</evidence>
<proteinExistence type="inferred from homology"/>
<dbReference type="SUPFAM" id="SSF117916">
    <property type="entry name" value="Fe-S cluster assembly (FSCA) domain-like"/>
    <property type="match status" value="1"/>
</dbReference>
<organism evidence="3 4">
    <name type="scientific">Campylobacter jejuni subsp. jejuni serotype O:23/36 (strain 81-176)</name>
    <dbReference type="NCBI Taxonomy" id="354242"/>
    <lineage>
        <taxon>Bacteria</taxon>
        <taxon>Pseudomonadati</taxon>
        <taxon>Campylobacterota</taxon>
        <taxon>Epsilonproteobacteria</taxon>
        <taxon>Campylobacterales</taxon>
        <taxon>Campylobacteraceae</taxon>
        <taxon>Campylobacter</taxon>
    </lineage>
</organism>
<dbReference type="KEGG" id="cjj:CJJ81176_1630"/>
<dbReference type="InterPro" id="IPR001075">
    <property type="entry name" value="NIF_FeS_clus_asmbl_NifU_C"/>
</dbReference>
<feature type="domain" description="NIF system FeS cluster assembly NifU C-terminal" evidence="2">
    <location>
        <begin position="13"/>
        <end position="77"/>
    </location>
</feature>
<name>A0A0H3PDU8_CAMJJ</name>
<dbReference type="Gene3D" id="3.30.300.130">
    <property type="entry name" value="Fe-S cluster assembly (FSCA)"/>
    <property type="match status" value="1"/>
</dbReference>
<dbReference type="Proteomes" id="UP000000646">
    <property type="component" value="Chromosome"/>
</dbReference>
<dbReference type="AlphaFoldDB" id="A0A0H3PDU8"/>
<dbReference type="GO" id="GO:0051536">
    <property type="term" value="F:iron-sulfur cluster binding"/>
    <property type="evidence" value="ECO:0007669"/>
    <property type="project" value="InterPro"/>
</dbReference>
<dbReference type="PANTHER" id="PTHR11178">
    <property type="entry name" value="IRON-SULFUR CLUSTER SCAFFOLD PROTEIN NFU-RELATED"/>
    <property type="match status" value="1"/>
</dbReference>
<protein>
    <submittedName>
        <fullName evidence="3">NifU family protein</fullName>
    </submittedName>
</protein>
<dbReference type="InterPro" id="IPR034904">
    <property type="entry name" value="FSCA_dom_sf"/>
</dbReference>
<evidence type="ECO:0000313" key="3">
    <source>
        <dbReference type="EMBL" id="EAQ72687.2"/>
    </source>
</evidence>
<dbReference type="GO" id="GO:0005506">
    <property type="term" value="F:iron ion binding"/>
    <property type="evidence" value="ECO:0007669"/>
    <property type="project" value="InterPro"/>
</dbReference>
<reference evidence="4" key="1">
    <citation type="submission" date="2006-12" db="EMBL/GenBank/DDBJ databases">
        <authorList>
            <person name="Fouts D.E."/>
            <person name="Nelson K.E."/>
            <person name="Sebastian Y."/>
        </authorList>
    </citation>
    <scope>NUCLEOTIDE SEQUENCE [LARGE SCALE GENOMIC DNA]</scope>
    <source>
        <strain evidence="4">81-176</strain>
    </source>
</reference>
<accession>A0A0H3PDU8</accession>
<evidence type="ECO:0000256" key="1">
    <source>
        <dbReference type="ARBA" id="ARBA00006420"/>
    </source>
</evidence>
<sequence>MMPFSDEELINPVKASLEKSLPMLERDGGGLEFLGIKNGIVYVHLIGACKGCASSGTTLKYGLERQLKIDIHPEITIINLNGGADEFAKL</sequence>
<comment type="similarity">
    <text evidence="1">Belongs to the NifU family.</text>
</comment>
<dbReference type="Pfam" id="PF01106">
    <property type="entry name" value="NifU"/>
    <property type="match status" value="1"/>
</dbReference>
<dbReference type="eggNOG" id="COG0694">
    <property type="taxonomic scope" value="Bacteria"/>
</dbReference>
<dbReference type="HOGENOM" id="CLU_060555_4_1_7"/>
<dbReference type="PANTHER" id="PTHR11178:SF1">
    <property type="entry name" value="NFU1 IRON-SULFUR CLUSTER SCAFFOLD HOMOLOG, MITOCHONDRIAL"/>
    <property type="match status" value="1"/>
</dbReference>
<dbReference type="EMBL" id="CP000538">
    <property type="protein sequence ID" value="EAQ72687.2"/>
    <property type="molecule type" value="Genomic_DNA"/>
</dbReference>
<evidence type="ECO:0000259" key="2">
    <source>
        <dbReference type="Pfam" id="PF01106"/>
    </source>
</evidence>